<feature type="non-terminal residue" evidence="1">
    <location>
        <position position="1"/>
    </location>
</feature>
<reference evidence="1" key="1">
    <citation type="submission" date="2018-05" db="EMBL/GenBank/DDBJ databases">
        <authorList>
            <person name="Lanie J.A."/>
            <person name="Ng W.-L."/>
            <person name="Kazmierczak K.M."/>
            <person name="Andrzejewski T.M."/>
            <person name="Davidsen T.M."/>
            <person name="Wayne K.J."/>
            <person name="Tettelin H."/>
            <person name="Glass J.I."/>
            <person name="Rusch D."/>
            <person name="Podicherti R."/>
            <person name="Tsui H.-C.T."/>
            <person name="Winkler M.E."/>
        </authorList>
    </citation>
    <scope>NUCLEOTIDE SEQUENCE</scope>
</reference>
<name>A0A382HQV3_9ZZZZ</name>
<organism evidence="1">
    <name type="scientific">marine metagenome</name>
    <dbReference type="NCBI Taxonomy" id="408172"/>
    <lineage>
        <taxon>unclassified sequences</taxon>
        <taxon>metagenomes</taxon>
        <taxon>ecological metagenomes</taxon>
    </lineage>
</organism>
<proteinExistence type="predicted"/>
<gene>
    <name evidence="1" type="ORF">METZ01_LOCUS242628</name>
</gene>
<protein>
    <submittedName>
        <fullName evidence="1">Uncharacterized protein</fullName>
    </submittedName>
</protein>
<evidence type="ECO:0000313" key="1">
    <source>
        <dbReference type="EMBL" id="SVB89774.1"/>
    </source>
</evidence>
<accession>A0A382HQV3</accession>
<dbReference type="AlphaFoldDB" id="A0A382HQV3"/>
<dbReference type="EMBL" id="UINC01062808">
    <property type="protein sequence ID" value="SVB89774.1"/>
    <property type="molecule type" value="Genomic_DNA"/>
</dbReference>
<sequence length="260" mass="29428">FGYRGSRARTHLAWSPDRLGTPSYQEVDVSDYAEYCRAVETYLCKKNRGHLIRLVGPAFELVRRWAEQGLPLKIVMRGIDERVTRHEAKNKNSRRYPLHIEFCENDVLRAFDDWRRAVGSTIDVGLADNLATAKSLPKHLTSVMLRLTACLMNPEPWPGLHVVLNRVVRALNELREQAKTARGSVRSDLLRSLHTLDGVMMRDIRVGADAATIKAAEAEVAMELSAFRERMSQSAYEEATKLAVEQHLRVQLGLPRLGSI</sequence>